<proteinExistence type="predicted"/>
<sequence length="85" mass="9845">MYTESPLANTTLSEQTLSNLQSVEYQWVRTMYVEGYNETEINHYIQTCFGGDDLFADLFRRVALNQESLYILLQHLGCAPSNKEM</sequence>
<dbReference type="KEGG" id="vas:GT360_21115"/>
<evidence type="ECO:0000313" key="2">
    <source>
        <dbReference type="Proteomes" id="UP000464262"/>
    </source>
</evidence>
<keyword evidence="2" id="KW-1185">Reference proteome</keyword>
<evidence type="ECO:0000313" key="1">
    <source>
        <dbReference type="EMBL" id="QIA66214.1"/>
    </source>
</evidence>
<protein>
    <submittedName>
        <fullName evidence="1">Uncharacterized protein</fullName>
    </submittedName>
</protein>
<organism evidence="1 2">
    <name type="scientific">Vibrio astriarenae</name>
    <dbReference type="NCBI Taxonomy" id="1481923"/>
    <lineage>
        <taxon>Bacteria</taxon>
        <taxon>Pseudomonadati</taxon>
        <taxon>Pseudomonadota</taxon>
        <taxon>Gammaproteobacteria</taxon>
        <taxon>Vibrionales</taxon>
        <taxon>Vibrionaceae</taxon>
        <taxon>Vibrio</taxon>
    </lineage>
</organism>
<reference evidence="1 2" key="1">
    <citation type="submission" date="2020-01" db="EMBL/GenBank/DDBJ databases">
        <title>Whole genome and functional gene identification of agarase of Vibrio HN897.</title>
        <authorList>
            <person name="Liu Y."/>
            <person name="Zhao Z."/>
        </authorList>
    </citation>
    <scope>NUCLEOTIDE SEQUENCE [LARGE SCALE GENOMIC DNA]</scope>
    <source>
        <strain evidence="1 2">HN897</strain>
    </source>
</reference>
<dbReference type="Proteomes" id="UP000464262">
    <property type="component" value="Chromosome 2"/>
</dbReference>
<dbReference type="EMBL" id="CP047476">
    <property type="protein sequence ID" value="QIA66214.1"/>
    <property type="molecule type" value="Genomic_DNA"/>
</dbReference>
<gene>
    <name evidence="1" type="ORF">GT360_21115</name>
</gene>
<dbReference type="AlphaFoldDB" id="A0A7Z2YGG6"/>
<accession>A0A7Z2YGG6</accession>
<name>A0A7Z2YGG6_9VIBR</name>